<organism evidence="1 2">
    <name type="scientific">Variibacter gotjawalensis</name>
    <dbReference type="NCBI Taxonomy" id="1333996"/>
    <lineage>
        <taxon>Bacteria</taxon>
        <taxon>Pseudomonadati</taxon>
        <taxon>Pseudomonadota</taxon>
        <taxon>Alphaproteobacteria</taxon>
        <taxon>Hyphomicrobiales</taxon>
        <taxon>Nitrobacteraceae</taxon>
        <taxon>Variibacter</taxon>
    </lineage>
</organism>
<sequence length="102" mass="11747">MTDQRHDPDTGLMITRMITVNKTSIDVRSLSSPSTIAPPNRMEQRHHRNALNLGCRDRFLDVAHGMSGEIFRNLSAENIDEFFMVTLAKLAERPRRRNDNQI</sequence>
<gene>
    <name evidence="1" type="ORF">GJW-30_1_02039</name>
</gene>
<dbReference type="AlphaFoldDB" id="A0A0S3PUD9"/>
<dbReference type="EMBL" id="AP014946">
    <property type="protein sequence ID" value="BAT59506.1"/>
    <property type="molecule type" value="Genomic_DNA"/>
</dbReference>
<proteinExistence type="predicted"/>
<evidence type="ECO:0000313" key="2">
    <source>
        <dbReference type="Proteomes" id="UP000236884"/>
    </source>
</evidence>
<reference evidence="1 2" key="1">
    <citation type="submission" date="2015-08" db="EMBL/GenBank/DDBJ databases">
        <title>Investigation of the bacterial diversity of lava forest soil.</title>
        <authorList>
            <person name="Lee J.S."/>
        </authorList>
    </citation>
    <scope>NUCLEOTIDE SEQUENCE [LARGE SCALE GENOMIC DNA]</scope>
    <source>
        <strain evidence="1 2">GJW-30</strain>
    </source>
</reference>
<dbReference type="KEGG" id="vgo:GJW-30_1_02039"/>
<dbReference type="Proteomes" id="UP000236884">
    <property type="component" value="Chromosome"/>
</dbReference>
<name>A0A0S3PUD9_9BRAD</name>
<protein>
    <submittedName>
        <fullName evidence="1">Uncharacterized protein</fullName>
    </submittedName>
</protein>
<keyword evidence="2" id="KW-1185">Reference proteome</keyword>
<evidence type="ECO:0000313" key="1">
    <source>
        <dbReference type="EMBL" id="BAT59506.1"/>
    </source>
</evidence>
<accession>A0A0S3PUD9</accession>